<dbReference type="EMBL" id="CP051684">
    <property type="protein sequence ID" value="QJD89578.1"/>
    <property type="molecule type" value="Genomic_DNA"/>
</dbReference>
<protein>
    <recommendedName>
        <fullName evidence="3">Leucyl aminopeptidase</fullName>
    </recommendedName>
</protein>
<organism evidence="1 2">
    <name type="scientific">Duganella dendranthematis</name>
    <dbReference type="NCBI Taxonomy" id="2728021"/>
    <lineage>
        <taxon>Bacteria</taxon>
        <taxon>Pseudomonadati</taxon>
        <taxon>Pseudomonadota</taxon>
        <taxon>Betaproteobacteria</taxon>
        <taxon>Burkholderiales</taxon>
        <taxon>Oxalobacteraceae</taxon>
        <taxon>Telluria group</taxon>
        <taxon>Duganella</taxon>
    </lineage>
</organism>
<name>A0ABX6M5K2_9BURK</name>
<keyword evidence="2" id="KW-1185">Reference proteome</keyword>
<gene>
    <name evidence="1" type="ORF">HH213_05340</name>
</gene>
<sequence length="353" mass="39228">MTSSASPTLSRFGAIPEAAVDQAARHLHDTLTIAIEHRAPHAALIVYDTRTDLNRALTAAYRRAAPDAQFIDFDSTEPAATLATFERLQAGDLVVLVQSTSFRMDAYRIRIELFKRGLKVIEHVHLSRMPGEQGLHYINSLAYDPAYYRGVGHGLKARIDRAQRGVVDSGDGAQLVFASPFEAAKLNIGDYSGMTNVGGQFPLGEVFTEAQDLEAVSGRARIFVFGDTKFLVNRPAAPITIVVEKGRVVGTENSTPEFDEMLAIIREHEGEVWLRELGFGMNRAFARDRMVDDIGTYERMCGIHLSLGAKHGVYMKPQLKRKDARYHIDVFAVTDGVYLDDQRVYQDAAWQLP</sequence>
<evidence type="ECO:0008006" key="3">
    <source>
        <dbReference type="Google" id="ProtNLM"/>
    </source>
</evidence>
<evidence type="ECO:0000313" key="1">
    <source>
        <dbReference type="EMBL" id="QJD89578.1"/>
    </source>
</evidence>
<reference evidence="1 2" key="1">
    <citation type="submission" date="2020-04" db="EMBL/GenBank/DDBJ databases">
        <title>Genome sequencing of novel species.</title>
        <authorList>
            <person name="Heo J."/>
            <person name="Kim S.-J."/>
            <person name="Kim J.-S."/>
            <person name="Hong S.-B."/>
            <person name="Kwon S.-W."/>
        </authorList>
    </citation>
    <scope>NUCLEOTIDE SEQUENCE [LARGE SCALE GENOMIC DNA]</scope>
    <source>
        <strain evidence="1 2">AF9R3</strain>
    </source>
</reference>
<proteinExistence type="predicted"/>
<dbReference type="Proteomes" id="UP000503117">
    <property type="component" value="Chromosome"/>
</dbReference>
<evidence type="ECO:0000313" key="2">
    <source>
        <dbReference type="Proteomes" id="UP000503117"/>
    </source>
</evidence>
<accession>A0ABX6M5K2</accession>
<dbReference type="RefSeq" id="WP_169111236.1">
    <property type="nucleotide sequence ID" value="NZ_CP051684.1"/>
</dbReference>